<sequence>MQITFLGATETVTGSKYLLSFDNNKNILLDCGLFQGEKELRLRNWSSLPFAPKILNAVILTHAHIDHTGYLPLLVKNGFKGPIFCTQGTKDLCDILLPDSAHLQEEDAKHANRHHYSKHNPALPLYTTKDAIKALKLFRPQPYNSVVELIKGISFQFIPAGHIIGASLVRIQSGGKSILFTGDLGRMNDPVMRAPTPMKQTDYLVTESTYGDRLHEKDHPKNILKNIIEQTYQRGGSVIIPAFAVGRTQAILYYLSELKKENSLPDIPIFLDSPMAINATDILSKHIEDLRLTRMECDELCKIATYVRSAEESILIDSKKDPKIIISASGMASGGRILFHLRAYAPDARNTILFTGFQAKGTRGADMLNGIKQIKIHGDLIPVRAQIEAIRSTSAHADYAEILQWLKHFDTPPIKTFVTHGELEAALSLKTKIETELSWNCMVPLYKQTEQLI</sequence>
<dbReference type="PANTHER" id="PTHR11203:SF37">
    <property type="entry name" value="INTEGRATOR COMPLEX SUBUNIT 11"/>
    <property type="match status" value="1"/>
</dbReference>
<dbReference type="Gene3D" id="3.60.15.10">
    <property type="entry name" value="Ribonuclease Z/Hydroxyacylglutathione hydrolase-like"/>
    <property type="match status" value="1"/>
</dbReference>
<dbReference type="CDD" id="cd16295">
    <property type="entry name" value="TTHA0252-CPSF-like_MBL-fold"/>
    <property type="match status" value="1"/>
</dbReference>
<evidence type="ECO:0000313" key="4">
    <source>
        <dbReference type="EMBL" id="CEG57764.1"/>
    </source>
</evidence>
<dbReference type="STRING" id="1212491.LFA_2393"/>
<evidence type="ECO:0008006" key="6">
    <source>
        <dbReference type="Google" id="ProtNLM"/>
    </source>
</evidence>
<dbReference type="KEGG" id="lfa:LFA_2393"/>
<evidence type="ECO:0000259" key="2">
    <source>
        <dbReference type="SMART" id="SM00849"/>
    </source>
</evidence>
<dbReference type="GO" id="GO:0004521">
    <property type="term" value="F:RNA endonuclease activity"/>
    <property type="evidence" value="ECO:0007669"/>
    <property type="project" value="TreeGrafter"/>
</dbReference>
<name>A0A098G708_9GAMM</name>
<protein>
    <recommendedName>
        <fullName evidence="6">MBL fold metallo-hydrolase</fullName>
    </recommendedName>
</protein>
<dbReference type="SMART" id="SM01027">
    <property type="entry name" value="Beta-Casp"/>
    <property type="match status" value="1"/>
</dbReference>
<evidence type="ECO:0000259" key="3">
    <source>
        <dbReference type="SMART" id="SM01027"/>
    </source>
</evidence>
<dbReference type="Pfam" id="PF07521">
    <property type="entry name" value="RMMBL"/>
    <property type="match status" value="1"/>
</dbReference>
<dbReference type="InterPro" id="IPR050698">
    <property type="entry name" value="MBL"/>
</dbReference>
<gene>
    <name evidence="4" type="ORF">LFA_2393</name>
</gene>
<dbReference type="PANTHER" id="PTHR11203">
    <property type="entry name" value="CLEAVAGE AND POLYADENYLATION SPECIFICITY FACTOR FAMILY MEMBER"/>
    <property type="match status" value="1"/>
</dbReference>
<dbReference type="OrthoDB" id="9803916at2"/>
<dbReference type="SUPFAM" id="SSF56281">
    <property type="entry name" value="Metallo-hydrolase/oxidoreductase"/>
    <property type="match status" value="1"/>
</dbReference>
<dbReference type="RefSeq" id="WP_045096204.1">
    <property type="nucleotide sequence ID" value="NZ_LN614827.1"/>
</dbReference>
<dbReference type="AlphaFoldDB" id="A0A098G708"/>
<dbReference type="EMBL" id="LN614827">
    <property type="protein sequence ID" value="CEG57764.1"/>
    <property type="molecule type" value="Genomic_DNA"/>
</dbReference>
<evidence type="ECO:0000313" key="5">
    <source>
        <dbReference type="Proteomes" id="UP000032430"/>
    </source>
</evidence>
<keyword evidence="1" id="KW-0378">Hydrolase</keyword>
<dbReference type="InterPro" id="IPR036866">
    <property type="entry name" value="RibonucZ/Hydroxyglut_hydro"/>
</dbReference>
<dbReference type="Gene3D" id="3.40.50.10890">
    <property type="match status" value="1"/>
</dbReference>
<dbReference type="SMART" id="SM00849">
    <property type="entry name" value="Lactamase_B"/>
    <property type="match status" value="1"/>
</dbReference>
<dbReference type="Pfam" id="PF10996">
    <property type="entry name" value="Beta-Casp"/>
    <property type="match status" value="1"/>
</dbReference>
<dbReference type="InterPro" id="IPR011108">
    <property type="entry name" value="RMMBL"/>
</dbReference>
<feature type="domain" description="Beta-Casp" evidence="3">
    <location>
        <begin position="248"/>
        <end position="367"/>
    </location>
</feature>
<proteinExistence type="predicted"/>
<organism evidence="4 5">
    <name type="scientific">Legionella fallonii LLAP-10</name>
    <dbReference type="NCBI Taxonomy" id="1212491"/>
    <lineage>
        <taxon>Bacteria</taxon>
        <taxon>Pseudomonadati</taxon>
        <taxon>Pseudomonadota</taxon>
        <taxon>Gammaproteobacteria</taxon>
        <taxon>Legionellales</taxon>
        <taxon>Legionellaceae</taxon>
        <taxon>Legionella</taxon>
    </lineage>
</organism>
<accession>A0A098G708</accession>
<keyword evidence="5" id="KW-1185">Reference proteome</keyword>
<feature type="domain" description="Metallo-beta-lactamase" evidence="2">
    <location>
        <begin position="13"/>
        <end position="227"/>
    </location>
</feature>
<dbReference type="Proteomes" id="UP000032430">
    <property type="component" value="Chromosome I"/>
</dbReference>
<dbReference type="InterPro" id="IPR001279">
    <property type="entry name" value="Metallo-B-lactamas"/>
</dbReference>
<dbReference type="GO" id="GO:0016787">
    <property type="term" value="F:hydrolase activity"/>
    <property type="evidence" value="ECO:0007669"/>
    <property type="project" value="UniProtKB-KW"/>
</dbReference>
<dbReference type="Pfam" id="PF00753">
    <property type="entry name" value="Lactamase_B"/>
    <property type="match status" value="1"/>
</dbReference>
<dbReference type="HOGENOM" id="CLU_009673_5_2_6"/>
<reference evidence="5" key="1">
    <citation type="submission" date="2014-09" db="EMBL/GenBank/DDBJ databases">
        <authorList>
            <person name="Gomez-Valero L."/>
        </authorList>
    </citation>
    <scope>NUCLEOTIDE SEQUENCE [LARGE SCALE GENOMIC DNA]</scope>
    <source>
        <strain evidence="5">ATCC700992</strain>
    </source>
</reference>
<evidence type="ECO:0000256" key="1">
    <source>
        <dbReference type="ARBA" id="ARBA00022801"/>
    </source>
</evidence>
<dbReference type="InterPro" id="IPR022712">
    <property type="entry name" value="Beta_Casp"/>
</dbReference>